<proteinExistence type="inferred from homology"/>
<dbReference type="PANTHER" id="PTHR30629:SF2">
    <property type="entry name" value="PROPHAGE INTEGRASE INTS-RELATED"/>
    <property type="match status" value="1"/>
</dbReference>
<evidence type="ECO:0000256" key="4">
    <source>
        <dbReference type="ARBA" id="ARBA00023172"/>
    </source>
</evidence>
<sequence length="578" mass="68156">MLNFNSKADVLDIVESYEFVIKILDNGSDLRKNLRLLKNAKSGLFASFASECKVEFLESALNHKSLNNKLISCKECKGLSLLLQYSKKCVNANIVYRFTKDKKTQMITLCKVDSNLDLDSAIAKVKEMQSVLDSKDFKDSYLSLKDYLTMKKNQNDLHILEAFEMYLKSKDLRNETIANYKRMFKLHVLPYFENVKCNNVTEAFVRMWLDKITKKIKFSKKVFILNKSIFEYLKEKRYIDRNIFKDINFKKTYKKYNCEYKKLSSLSENELIAILNKKINSKLYNKLNMQDTLIYKILQFMILVPLRVRNVALMEWKNVDFEKRLLRFSGNEMKTKKDFTLPLNDLAFKILQDLHKQKISKYVFDRNLSHNRLYRYNTILAIRKCKKLLDLKSDNESVRKIVFSVARQFHLNEKCLYKTYFCCERGKKLVDNVDSKIKYSTKKNQEIFCNVIAVQFRKIFNLHPHSLRKTFLTLLSDMRLKKHNFSIEDLRLCLGHNATNGSGLAYLESDLISLKKQIMDFWNGYIKQFITISDNKLQMVASDSFKLDFVASRLDSTNLKELIEMQNIESINNDTLSF</sequence>
<dbReference type="EMBL" id="QBIU01000001">
    <property type="protein sequence ID" value="MWV70057.1"/>
    <property type="molecule type" value="Genomic_DNA"/>
</dbReference>
<dbReference type="Gene3D" id="1.10.150.130">
    <property type="match status" value="1"/>
</dbReference>
<dbReference type="GO" id="GO:0015074">
    <property type="term" value="P:DNA integration"/>
    <property type="evidence" value="ECO:0007669"/>
    <property type="project" value="UniProtKB-KW"/>
</dbReference>
<dbReference type="InterPro" id="IPR010998">
    <property type="entry name" value="Integrase_recombinase_N"/>
</dbReference>
<feature type="domain" description="Tyr recombinase" evidence="5">
    <location>
        <begin position="261"/>
        <end position="519"/>
    </location>
</feature>
<dbReference type="GO" id="GO:0006310">
    <property type="term" value="P:DNA recombination"/>
    <property type="evidence" value="ECO:0007669"/>
    <property type="project" value="UniProtKB-KW"/>
</dbReference>
<keyword evidence="8" id="KW-1185">Reference proteome</keyword>
<evidence type="ECO:0000256" key="3">
    <source>
        <dbReference type="ARBA" id="ARBA00023125"/>
    </source>
</evidence>
<name>A0A347VNV5_9HELI</name>
<dbReference type="OrthoDB" id="9775880at2"/>
<evidence type="ECO:0000256" key="1">
    <source>
        <dbReference type="ARBA" id="ARBA00008857"/>
    </source>
</evidence>
<reference evidence="6 9" key="4">
    <citation type="submission" date="2019-12" db="EMBL/GenBank/DDBJ databases">
        <title>Multi-Generational Helicobacter saguini Isolates.</title>
        <authorList>
            <person name="Mannion A."/>
            <person name="Shen Z."/>
            <person name="Fox J.G."/>
        </authorList>
    </citation>
    <scope>NUCLEOTIDE SEQUENCE [LARGE SCALE GENOMIC DNA]</scope>
    <source>
        <strain evidence="6">16-048</strain>
        <strain evidence="9">16-048 (F4)</strain>
    </source>
</reference>
<dbReference type="InterPro" id="IPR013762">
    <property type="entry name" value="Integrase-like_cat_sf"/>
</dbReference>
<evidence type="ECO:0000256" key="2">
    <source>
        <dbReference type="ARBA" id="ARBA00022908"/>
    </source>
</evidence>
<comment type="caution">
    <text evidence="7">The sequence shown here is derived from an EMBL/GenBank/DDBJ whole genome shotgun (WGS) entry which is preliminary data.</text>
</comment>
<dbReference type="RefSeq" id="WP_118949315.1">
    <property type="nucleotide sequence ID" value="NZ_JRMP02000024.1"/>
</dbReference>
<evidence type="ECO:0000259" key="5">
    <source>
        <dbReference type="PROSITE" id="PS51898"/>
    </source>
</evidence>
<dbReference type="EMBL" id="JRMP02000024">
    <property type="protein sequence ID" value="TLD92008.1"/>
    <property type="molecule type" value="Genomic_DNA"/>
</dbReference>
<dbReference type="Proteomes" id="UP000477070">
    <property type="component" value="Unassembled WGS sequence"/>
</dbReference>
<dbReference type="InterPro" id="IPR050808">
    <property type="entry name" value="Phage_Integrase"/>
</dbReference>
<dbReference type="AlphaFoldDB" id="A0A347VNV5"/>
<dbReference type="Proteomes" id="UP000029714">
    <property type="component" value="Unassembled WGS sequence"/>
</dbReference>
<protein>
    <submittedName>
        <fullName evidence="6">Tyrosine-type recombinase/integrase</fullName>
    </submittedName>
</protein>
<organism evidence="7 8">
    <name type="scientific">Helicobacter saguini</name>
    <dbReference type="NCBI Taxonomy" id="1548018"/>
    <lineage>
        <taxon>Bacteria</taxon>
        <taxon>Pseudomonadati</taxon>
        <taxon>Campylobacterota</taxon>
        <taxon>Epsilonproteobacteria</taxon>
        <taxon>Campylobacterales</taxon>
        <taxon>Helicobacteraceae</taxon>
        <taxon>Helicobacter</taxon>
    </lineage>
</organism>
<evidence type="ECO:0000313" key="7">
    <source>
        <dbReference type="EMBL" id="TLD92008.1"/>
    </source>
</evidence>
<gene>
    <name evidence="6" type="ORF">DCO61_08610</name>
    <name evidence="7" type="ORF">LS64_010880</name>
</gene>
<comment type="similarity">
    <text evidence="1">Belongs to the 'phage' integrase family.</text>
</comment>
<evidence type="ECO:0000313" key="9">
    <source>
        <dbReference type="Proteomes" id="UP000477070"/>
    </source>
</evidence>
<dbReference type="Pfam" id="PF00589">
    <property type="entry name" value="Phage_integrase"/>
    <property type="match status" value="1"/>
</dbReference>
<dbReference type="GO" id="GO:0003677">
    <property type="term" value="F:DNA binding"/>
    <property type="evidence" value="ECO:0007669"/>
    <property type="project" value="UniProtKB-KW"/>
</dbReference>
<evidence type="ECO:0000313" key="8">
    <source>
        <dbReference type="Proteomes" id="UP000029714"/>
    </source>
</evidence>
<dbReference type="STRING" id="1548018.LS64_06275"/>
<dbReference type="PROSITE" id="PS51898">
    <property type="entry name" value="TYR_RECOMBINASE"/>
    <property type="match status" value="1"/>
</dbReference>
<reference evidence="7 8" key="1">
    <citation type="journal article" date="2014" name="Genome Announc.">
        <title>Draft genome sequences of eight enterohepatic helicobacter species isolated from both laboratory and wild rodents.</title>
        <authorList>
            <person name="Sheh A."/>
            <person name="Shen Z."/>
            <person name="Fox J.G."/>
        </authorList>
    </citation>
    <scope>NUCLEOTIDE SEQUENCE [LARGE SCALE GENOMIC DNA]</scope>
    <source>
        <strain evidence="7 8">MIT 97-6194</strain>
    </source>
</reference>
<dbReference type="Pfam" id="PF14659">
    <property type="entry name" value="Phage_int_SAM_3"/>
    <property type="match status" value="1"/>
</dbReference>
<keyword evidence="4" id="KW-0233">DNA recombination</keyword>
<reference evidence="7" key="3">
    <citation type="submission" date="2018-04" db="EMBL/GenBank/DDBJ databases">
        <authorList>
            <person name="Sheh A."/>
            <person name="Shen Z."/>
            <person name="Mannion A.J."/>
            <person name="Fox J.G."/>
        </authorList>
    </citation>
    <scope>NUCLEOTIDE SEQUENCE</scope>
    <source>
        <strain evidence="7">MIT 97-6194</strain>
    </source>
</reference>
<dbReference type="InterPro" id="IPR002104">
    <property type="entry name" value="Integrase_catalytic"/>
</dbReference>
<dbReference type="SUPFAM" id="SSF56349">
    <property type="entry name" value="DNA breaking-rejoining enzymes"/>
    <property type="match status" value="1"/>
</dbReference>
<dbReference type="Gene3D" id="1.10.443.10">
    <property type="entry name" value="Intergrase catalytic core"/>
    <property type="match status" value="1"/>
</dbReference>
<reference evidence="7 8" key="2">
    <citation type="journal article" date="2016" name="Infect. Immun.">
        <title>Helicobacter saguini, a Novel Helicobacter Isolated from Cotton-Top Tamarins with Ulcerative Colitis, Has Proinflammatory Properties and Induces Typhlocolitis and Dysplasia in Gnotobiotic IL-10-/- Mice.</title>
        <authorList>
            <person name="Shen Z."/>
            <person name="Mannion A."/>
            <person name="Whary M.T."/>
            <person name="Muthupalani S."/>
            <person name="Sheh A."/>
            <person name="Feng Y."/>
            <person name="Gong G."/>
            <person name="Vandamme P."/>
            <person name="Holcombe H.R."/>
            <person name="Paster B.J."/>
            <person name="Fox J.G."/>
        </authorList>
    </citation>
    <scope>NUCLEOTIDE SEQUENCE [LARGE SCALE GENOMIC DNA]</scope>
    <source>
        <strain evidence="7 8">MIT 97-6194</strain>
    </source>
</reference>
<keyword evidence="2" id="KW-0229">DNA integration</keyword>
<dbReference type="InterPro" id="IPR004107">
    <property type="entry name" value="Integrase_SAM-like_N"/>
</dbReference>
<accession>A0A347VNV5</accession>
<dbReference type="PANTHER" id="PTHR30629">
    <property type="entry name" value="PROPHAGE INTEGRASE"/>
    <property type="match status" value="1"/>
</dbReference>
<evidence type="ECO:0000313" key="6">
    <source>
        <dbReference type="EMBL" id="MWV70057.1"/>
    </source>
</evidence>
<keyword evidence="3" id="KW-0238">DNA-binding</keyword>
<dbReference type="InterPro" id="IPR011010">
    <property type="entry name" value="DNA_brk_join_enz"/>
</dbReference>